<reference evidence="2 3" key="1">
    <citation type="submission" date="2017-04" db="EMBL/GenBank/DDBJ databases">
        <title>Novel microbial lineages endemic to geothermal iron-oxide mats fill important gaps in the evolutionary history of Archaea.</title>
        <authorList>
            <person name="Jay Z.J."/>
            <person name="Beam J.P."/>
            <person name="Dlakic M."/>
            <person name="Rusch D.B."/>
            <person name="Kozubal M.A."/>
            <person name="Inskeep W.P."/>
        </authorList>
    </citation>
    <scope>NUCLEOTIDE SEQUENCE [LARGE SCALE GENOMIC DNA]</scope>
    <source>
        <strain evidence="2">OSP_C</strain>
    </source>
</reference>
<dbReference type="Pfam" id="PF01850">
    <property type="entry name" value="PIN"/>
    <property type="match status" value="1"/>
</dbReference>
<gene>
    <name evidence="2" type="ORF">B9Q00_10740</name>
</gene>
<comment type="caution">
    <text evidence="2">The sequence shown here is derived from an EMBL/GenBank/DDBJ whole genome shotgun (WGS) entry which is preliminary data.</text>
</comment>
<dbReference type="Gene3D" id="3.40.50.1010">
    <property type="entry name" value="5'-nuclease"/>
    <property type="match status" value="1"/>
</dbReference>
<sequence>MSSSKPKIYLDTNILVYHLMGKPQKLAQQSGRLLLDIEKGRYTGTITTWTRTEFLGVIKTFLAQSNNRNPSTDEMLRAEKMLTDLISELGLELQDADVLASQAGQTRLFAESDKILRNSSAVQRTDGRWTAIKGADSIHCVLAQRSGAQELATFDEDFRGISIQGVRILIVRERY</sequence>
<name>A0A2R6AHH1_9ARCH</name>
<evidence type="ECO:0000259" key="1">
    <source>
        <dbReference type="Pfam" id="PF01850"/>
    </source>
</evidence>
<feature type="domain" description="PIN" evidence="1">
    <location>
        <begin position="8"/>
        <end position="160"/>
    </location>
</feature>
<evidence type="ECO:0000313" key="3">
    <source>
        <dbReference type="Proteomes" id="UP000241473"/>
    </source>
</evidence>
<dbReference type="InterPro" id="IPR029060">
    <property type="entry name" value="PIN-like_dom_sf"/>
</dbReference>
<dbReference type="InterPro" id="IPR002716">
    <property type="entry name" value="PIN_dom"/>
</dbReference>
<protein>
    <recommendedName>
        <fullName evidence="1">PIN domain-containing protein</fullName>
    </recommendedName>
</protein>
<evidence type="ECO:0000313" key="2">
    <source>
        <dbReference type="EMBL" id="PSN85835.1"/>
    </source>
</evidence>
<proteinExistence type="predicted"/>
<dbReference type="AlphaFoldDB" id="A0A2R6AHH1"/>
<organism evidence="2 3">
    <name type="scientific">Candidatus Marsarchaeota G1 archaeon OSP_C</name>
    <dbReference type="NCBI Taxonomy" id="1978154"/>
    <lineage>
        <taxon>Archaea</taxon>
        <taxon>Candidatus Marsarchaeota</taxon>
        <taxon>Candidatus Marsarchaeota group 1</taxon>
    </lineage>
</organism>
<dbReference type="CDD" id="cd09854">
    <property type="entry name" value="PIN_VapC-like"/>
    <property type="match status" value="1"/>
</dbReference>
<accession>A0A2R6AHH1</accession>
<dbReference type="Proteomes" id="UP000241473">
    <property type="component" value="Unassembled WGS sequence"/>
</dbReference>
<dbReference type="SUPFAM" id="SSF88723">
    <property type="entry name" value="PIN domain-like"/>
    <property type="match status" value="1"/>
</dbReference>
<dbReference type="EMBL" id="NEXB01000127">
    <property type="protein sequence ID" value="PSN85835.1"/>
    <property type="molecule type" value="Genomic_DNA"/>
</dbReference>